<sequence>MTTALRYSLLDEPLIGVRLADARRVHLSLPALFVALAEDGIRDFPALRPHQRHPWHAFLVQLAAIALHQAGRSEPFATQDEWKSALLALTPGDPDGAAWCLIAPPDRPALMQAPVPEGNLSDWKNTLQTPDELDMLVTSKNHDLKAARMKCSEPEDWLMALISLQTQEGFLGAGNYGISRMNGGFASRPAVGAMPVGGWGTRWARDVRRLLASRTEIVSRLELCEQSGVALVWLRPWNGADSLAFSALDPFYIEICRRIRLIETAEGISALATGSKAARIEAKSRNGVTGDVWMPVETAVGKALTISSKGFDYKLTSELLFGQKYRAPIAQTLTNEDGKQGIVMLARGVTRRKGKTEGYHERRVPISPKVRALMIKKSTDKLAKLAEGRVSDISKMRKVLWKALATLFANGTSAFNDNDSVTDKASRFAKAFEQGEDARFFEGRLGLNDQIEAEDPEAVRLAWYLDMAERAEDILRNAFEAGPRSGEQRYRARAAALGRFHGGLRKEFPTLAEYRDNDR</sequence>
<evidence type="ECO:0000313" key="2">
    <source>
        <dbReference type="Proteomes" id="UP001296967"/>
    </source>
</evidence>
<evidence type="ECO:0000313" key="1">
    <source>
        <dbReference type="EMBL" id="MBK5929265.1"/>
    </source>
</evidence>
<dbReference type="EMBL" id="NHSF01000010">
    <property type="protein sequence ID" value="MBK5929265.1"/>
    <property type="molecule type" value="Genomic_DNA"/>
</dbReference>
<dbReference type="AlphaFoldDB" id="A0AAJ0XF17"/>
<protein>
    <submittedName>
        <fullName evidence="1">Type I-E CRISPR-associated protein Cse1/CasA</fullName>
    </submittedName>
</protein>
<dbReference type="NCBIfam" id="TIGR02547">
    <property type="entry name" value="casA_cse1"/>
    <property type="match status" value="1"/>
</dbReference>
<proteinExistence type="predicted"/>
<dbReference type="Proteomes" id="UP001296967">
    <property type="component" value="Unassembled WGS sequence"/>
</dbReference>
<comment type="caution">
    <text evidence="1">The sequence shown here is derived from an EMBL/GenBank/DDBJ whole genome shotgun (WGS) entry which is preliminary data.</text>
</comment>
<dbReference type="RefSeq" id="WP_201243568.1">
    <property type="nucleotide sequence ID" value="NZ_NHSF01000010.1"/>
</dbReference>
<organism evidence="1 2">
    <name type="scientific">Halochromatium salexigens</name>
    <name type="common">Chromatium salexigens</name>
    <dbReference type="NCBI Taxonomy" id="49447"/>
    <lineage>
        <taxon>Bacteria</taxon>
        <taxon>Pseudomonadati</taxon>
        <taxon>Pseudomonadota</taxon>
        <taxon>Gammaproteobacteria</taxon>
        <taxon>Chromatiales</taxon>
        <taxon>Chromatiaceae</taxon>
        <taxon>Halochromatium</taxon>
    </lineage>
</organism>
<accession>A0AAJ0XF17</accession>
<name>A0AAJ0XF17_HALSE</name>
<reference evidence="1" key="1">
    <citation type="submission" date="2017-05" db="EMBL/GenBank/DDBJ databases">
        <authorList>
            <person name="Imhoff J.F."/>
            <person name="Rahn T."/>
            <person name="Kuenzel S."/>
            <person name="Neulinger S.C."/>
        </authorList>
    </citation>
    <scope>NUCLEOTIDE SEQUENCE</scope>
    <source>
        <strain evidence="1">DSM 4395</strain>
    </source>
</reference>
<gene>
    <name evidence="1" type="ORF">CCR82_01620</name>
</gene>
<dbReference type="InterPro" id="IPR013381">
    <property type="entry name" value="CRISPR-assoc_prot_Cse1"/>
</dbReference>
<keyword evidence="2" id="KW-1185">Reference proteome</keyword>
<reference evidence="1" key="2">
    <citation type="journal article" date="2020" name="Microorganisms">
        <title>Osmotic Adaptation and Compatible Solute Biosynthesis of Phototrophic Bacteria as Revealed from Genome Analyses.</title>
        <authorList>
            <person name="Imhoff J.F."/>
            <person name="Rahn T."/>
            <person name="Kunzel S."/>
            <person name="Keller A."/>
            <person name="Neulinger S.C."/>
        </authorList>
    </citation>
    <scope>NUCLEOTIDE SEQUENCE</scope>
    <source>
        <strain evidence="1">DSM 4395</strain>
    </source>
</reference>